<dbReference type="PANTHER" id="PTHR46278">
    <property type="entry name" value="DEHYDROGENASE, PUTATIVE-RELATED"/>
    <property type="match status" value="1"/>
</dbReference>
<feature type="active site" description="Acyl-thioester intermediate" evidence="16 17">
    <location>
        <position position="135"/>
    </location>
</feature>
<dbReference type="GO" id="GO:0009097">
    <property type="term" value="P:isoleucine biosynthetic process"/>
    <property type="evidence" value="ECO:0007669"/>
    <property type="project" value="InterPro"/>
</dbReference>
<comment type="subunit">
    <text evidence="6 16">Homodimer.</text>
</comment>
<dbReference type="CDD" id="cd23938">
    <property type="entry name" value="ASADH_C_bac_like"/>
    <property type="match status" value="1"/>
</dbReference>
<dbReference type="SUPFAM" id="SSF55347">
    <property type="entry name" value="Glyceraldehyde-3-phosphate dehydrogenase-like, C-terminal domain"/>
    <property type="match status" value="1"/>
</dbReference>
<feature type="active site" description="Proton acceptor" evidence="16 17">
    <location>
        <position position="275"/>
    </location>
</feature>
<feature type="binding site" evidence="16">
    <location>
        <begin position="165"/>
        <end position="166"/>
    </location>
    <ligand>
        <name>NADP(+)</name>
        <dbReference type="ChEBI" id="CHEBI:58349"/>
    </ligand>
</feature>
<dbReference type="GO" id="GO:0046983">
    <property type="term" value="F:protein dimerization activity"/>
    <property type="evidence" value="ECO:0007669"/>
    <property type="project" value="InterPro"/>
</dbReference>
<dbReference type="AlphaFoldDB" id="A0A1H2F227"/>
<evidence type="ECO:0000256" key="5">
    <source>
        <dbReference type="ARBA" id="ARBA00010584"/>
    </source>
</evidence>
<keyword evidence="8 16" id="KW-0028">Amino-acid biosynthesis</keyword>
<feature type="binding site" evidence="16">
    <location>
        <position position="102"/>
    </location>
    <ligand>
        <name>phosphate</name>
        <dbReference type="ChEBI" id="CHEBI:43474"/>
    </ligand>
</feature>
<dbReference type="OrthoDB" id="9022717at2"/>
<dbReference type="GO" id="GO:0009089">
    <property type="term" value="P:lysine biosynthetic process via diaminopimelate"/>
    <property type="evidence" value="ECO:0007669"/>
    <property type="project" value="UniProtKB-UniRule"/>
</dbReference>
<keyword evidence="9 16" id="KW-0791">Threonine biosynthesis</keyword>
<dbReference type="InterPro" id="IPR012280">
    <property type="entry name" value="Semialdhyde_DH_dimer_dom"/>
</dbReference>
<dbReference type="NCBIfam" id="TIGR01745">
    <property type="entry name" value="asd_gamma"/>
    <property type="match status" value="1"/>
</dbReference>
<keyword evidence="10 16" id="KW-0521">NADP</keyword>
<feature type="domain" description="Semialdehyde dehydrogenase NAD-binding" evidence="18">
    <location>
        <begin position="3"/>
        <end position="122"/>
    </location>
</feature>
<comment type="function">
    <text evidence="1 16">Catalyzes the NADPH-dependent formation of L-aspartate-semialdehyde (L-ASA) by the reductive dephosphorylation of L-aspartyl-4-phosphate.</text>
</comment>
<evidence type="ECO:0000256" key="2">
    <source>
        <dbReference type="ARBA" id="ARBA00005021"/>
    </source>
</evidence>
<dbReference type="InterPro" id="IPR036291">
    <property type="entry name" value="NAD(P)-bd_dom_sf"/>
</dbReference>
<evidence type="ECO:0000256" key="4">
    <source>
        <dbReference type="ARBA" id="ARBA00005097"/>
    </source>
</evidence>
<accession>A0A1H2F227</accession>
<dbReference type="Pfam" id="PF02774">
    <property type="entry name" value="Semialdhyde_dhC"/>
    <property type="match status" value="1"/>
</dbReference>
<gene>
    <name evidence="16" type="primary">asd</name>
    <name evidence="19" type="ORF">SAMN05216210_1225</name>
</gene>
<evidence type="ECO:0000256" key="6">
    <source>
        <dbReference type="ARBA" id="ARBA00011738"/>
    </source>
</evidence>
<evidence type="ECO:0000313" key="20">
    <source>
        <dbReference type="Proteomes" id="UP000243924"/>
    </source>
</evidence>
<keyword evidence="11 16" id="KW-0220">Diaminopimelate biosynthesis</keyword>
<dbReference type="GO" id="GO:0009088">
    <property type="term" value="P:threonine biosynthetic process"/>
    <property type="evidence" value="ECO:0007669"/>
    <property type="project" value="UniProtKB-UniRule"/>
</dbReference>
<evidence type="ECO:0000256" key="16">
    <source>
        <dbReference type="HAMAP-Rule" id="MF_02121"/>
    </source>
</evidence>
<evidence type="ECO:0000256" key="10">
    <source>
        <dbReference type="ARBA" id="ARBA00022857"/>
    </source>
</evidence>
<dbReference type="GO" id="GO:0071266">
    <property type="term" value="P:'de novo' L-methionine biosynthetic process"/>
    <property type="evidence" value="ECO:0007669"/>
    <property type="project" value="UniProtKB-UniRule"/>
</dbReference>
<dbReference type="PROSITE" id="PS01103">
    <property type="entry name" value="ASD"/>
    <property type="match status" value="1"/>
</dbReference>
<comment type="caution">
    <text evidence="16">Lacks conserved residue(s) required for the propagation of feature annotation.</text>
</comment>
<dbReference type="InterPro" id="IPR000319">
    <property type="entry name" value="Asp-semialdehyde_DH_CS"/>
</dbReference>
<proteinExistence type="inferred from homology"/>
<dbReference type="PANTHER" id="PTHR46278:SF4">
    <property type="entry name" value="ASPARTATE-SEMIALDEHYDE DEHYDROGENASE"/>
    <property type="match status" value="1"/>
</dbReference>
<feature type="binding site" evidence="16">
    <location>
        <begin position="10"/>
        <end position="13"/>
    </location>
    <ligand>
        <name>NADP(+)</name>
        <dbReference type="ChEBI" id="CHEBI:58349"/>
    </ligand>
</feature>
<feature type="binding site" evidence="16">
    <location>
        <position position="244"/>
    </location>
    <ligand>
        <name>phosphate</name>
        <dbReference type="ChEBI" id="CHEBI:43474"/>
    </ligand>
</feature>
<keyword evidence="12 16" id="KW-0560">Oxidoreductase</keyword>
<evidence type="ECO:0000256" key="13">
    <source>
        <dbReference type="ARBA" id="ARBA00023154"/>
    </source>
</evidence>
<dbReference type="STRING" id="1434072.SAMN05216210_1225"/>
<dbReference type="UniPathway" id="UPA00034">
    <property type="reaction ID" value="UER00016"/>
</dbReference>
<dbReference type="EC" id="1.2.1.11" evidence="7 16"/>
<dbReference type="RefSeq" id="WP_092385140.1">
    <property type="nucleotide sequence ID" value="NZ_LT629787.1"/>
</dbReference>
<comment type="similarity">
    <text evidence="5 16">Belongs to the aspartate-semialdehyde dehydrogenase family.</text>
</comment>
<protein>
    <recommendedName>
        <fullName evidence="7 16">Aspartate-semialdehyde dehydrogenase</fullName>
        <shortName evidence="16">ASA dehydrogenase</shortName>
        <shortName evidence="16">ASADH</shortName>
        <ecNumber evidence="7 16">1.2.1.11</ecNumber>
    </recommendedName>
    <alternativeName>
        <fullName evidence="16">Aspartate-beta-semialdehyde dehydrogenase</fullName>
    </alternativeName>
</protein>
<evidence type="ECO:0000313" key="19">
    <source>
        <dbReference type="EMBL" id="SDU01387.1"/>
    </source>
</evidence>
<evidence type="ECO:0000259" key="18">
    <source>
        <dbReference type="SMART" id="SM00859"/>
    </source>
</evidence>
<dbReference type="InterPro" id="IPR000534">
    <property type="entry name" value="Semialdehyde_DH_NAD-bd"/>
</dbReference>
<feature type="binding site" evidence="16">
    <location>
        <position position="73"/>
    </location>
    <ligand>
        <name>NADP(+)</name>
        <dbReference type="ChEBI" id="CHEBI:58349"/>
    </ligand>
</feature>
<dbReference type="GO" id="GO:0004073">
    <property type="term" value="F:aspartate-semialdehyde dehydrogenase activity"/>
    <property type="evidence" value="ECO:0007669"/>
    <property type="project" value="UniProtKB-UniRule"/>
</dbReference>
<evidence type="ECO:0000256" key="14">
    <source>
        <dbReference type="ARBA" id="ARBA00023167"/>
    </source>
</evidence>
<evidence type="ECO:0000256" key="17">
    <source>
        <dbReference type="PIRSR" id="PIRSR000148-1"/>
    </source>
</evidence>
<dbReference type="CDD" id="cd02314">
    <property type="entry name" value="VcASADH1_like_N"/>
    <property type="match status" value="1"/>
</dbReference>
<dbReference type="Gene3D" id="3.30.360.10">
    <property type="entry name" value="Dihydrodipicolinate Reductase, domain 2"/>
    <property type="match status" value="1"/>
</dbReference>
<dbReference type="GO" id="GO:0019877">
    <property type="term" value="P:diaminopimelate biosynthetic process"/>
    <property type="evidence" value="ECO:0007669"/>
    <property type="project" value="UniProtKB-UniRule"/>
</dbReference>
<keyword evidence="14 16" id="KW-0486">Methionine biosynthesis</keyword>
<feature type="binding site" evidence="16">
    <location>
        <position position="241"/>
    </location>
    <ligand>
        <name>substrate</name>
    </ligand>
</feature>
<evidence type="ECO:0000256" key="8">
    <source>
        <dbReference type="ARBA" id="ARBA00022605"/>
    </source>
</evidence>
<evidence type="ECO:0000256" key="7">
    <source>
        <dbReference type="ARBA" id="ARBA00013120"/>
    </source>
</evidence>
<reference evidence="20" key="1">
    <citation type="submission" date="2016-10" db="EMBL/GenBank/DDBJ databases">
        <authorList>
            <person name="Varghese N."/>
            <person name="Submissions S."/>
        </authorList>
    </citation>
    <scope>NUCLEOTIDE SEQUENCE [LARGE SCALE GENOMIC DNA]</scope>
    <source>
        <strain evidence="20">CECT 8338</strain>
    </source>
</reference>
<organism evidence="19 20">
    <name type="scientific">Halopseudomonas salegens</name>
    <dbReference type="NCBI Taxonomy" id="1434072"/>
    <lineage>
        <taxon>Bacteria</taxon>
        <taxon>Pseudomonadati</taxon>
        <taxon>Pseudomonadota</taxon>
        <taxon>Gammaproteobacteria</taxon>
        <taxon>Pseudomonadales</taxon>
        <taxon>Pseudomonadaceae</taxon>
        <taxon>Halopseudomonas</taxon>
    </lineage>
</organism>
<dbReference type="EMBL" id="LT629787">
    <property type="protein sequence ID" value="SDU01387.1"/>
    <property type="molecule type" value="Genomic_DNA"/>
</dbReference>
<feature type="binding site" evidence="16">
    <location>
        <position position="268"/>
    </location>
    <ligand>
        <name>substrate</name>
    </ligand>
</feature>
<dbReference type="SMART" id="SM00859">
    <property type="entry name" value="Semialdhyde_dh"/>
    <property type="match status" value="1"/>
</dbReference>
<dbReference type="Proteomes" id="UP000243924">
    <property type="component" value="Chromosome I"/>
</dbReference>
<dbReference type="GO" id="GO:0051287">
    <property type="term" value="F:NAD binding"/>
    <property type="evidence" value="ECO:0007669"/>
    <property type="project" value="InterPro"/>
</dbReference>
<evidence type="ECO:0000256" key="15">
    <source>
        <dbReference type="ARBA" id="ARBA00047891"/>
    </source>
</evidence>
<feature type="binding site" evidence="16">
    <location>
        <position position="351"/>
    </location>
    <ligand>
        <name>NADP(+)</name>
        <dbReference type="ChEBI" id="CHEBI:58349"/>
    </ligand>
</feature>
<dbReference type="Gene3D" id="3.40.50.720">
    <property type="entry name" value="NAD(P)-binding Rossmann-like Domain"/>
    <property type="match status" value="1"/>
</dbReference>
<evidence type="ECO:0000256" key="1">
    <source>
        <dbReference type="ARBA" id="ARBA00002492"/>
    </source>
</evidence>
<comment type="pathway">
    <text evidence="4 16">Amino-acid biosynthesis; L-threonine biosynthesis; L-threonine from L-aspartate: step 2/5.</text>
</comment>
<feature type="binding site" evidence="16">
    <location>
        <position position="162"/>
    </location>
    <ligand>
        <name>substrate</name>
    </ligand>
</feature>
<dbReference type="UniPathway" id="UPA00051">
    <property type="reaction ID" value="UER00464"/>
</dbReference>
<dbReference type="InterPro" id="IPR012080">
    <property type="entry name" value="Asp_semialdehyde_DH"/>
</dbReference>
<dbReference type="InterPro" id="IPR011534">
    <property type="entry name" value="Asp_ADH_gamma-type"/>
</dbReference>
<name>A0A1H2F227_9GAMM</name>
<sequence>MKKVGLVGWRGMVGSVLMQRMREENDFAAIEPVFFTTSNVGGQGPDVGKDTPPLQDAFDLEALKPLDVIITCQGGEYTQAVYGKLREAGWKGYWIDAASSLRMEDDALIVLDPVNRRNIDQALRDGIKTYVGGNCTVSLMLMGLGGLFEQGLVEWASAMTYQAASGAGAQNMRELINQMGAIQQSVAPELADPSSAILELDRKVVEAMRSDSFPVDQFGVPLAGSLIPWIDKQLSNGQSREEWKAQAETNKIIGRSGRPIPVDGICVRIGAMRCHSQALTIKLNKDVPIADIEAMLDEHNAWSKVVPNEKDVTLTDLTPTAVTGTLTVPVGRLRKLNMGSQYLSAFTVGDQLLWGAAEPLRRMLRILQES</sequence>
<dbReference type="HAMAP" id="MF_02121">
    <property type="entry name" value="ASADH"/>
    <property type="match status" value="1"/>
</dbReference>
<dbReference type="GO" id="GO:0050661">
    <property type="term" value="F:NADP binding"/>
    <property type="evidence" value="ECO:0007669"/>
    <property type="project" value="UniProtKB-UniRule"/>
</dbReference>
<evidence type="ECO:0000256" key="3">
    <source>
        <dbReference type="ARBA" id="ARBA00005076"/>
    </source>
</evidence>
<dbReference type="NCBIfam" id="NF005144">
    <property type="entry name" value="PRK06598.1"/>
    <property type="match status" value="1"/>
</dbReference>
<evidence type="ECO:0000256" key="12">
    <source>
        <dbReference type="ARBA" id="ARBA00023002"/>
    </source>
</evidence>
<dbReference type="Pfam" id="PF01118">
    <property type="entry name" value="Semialdhyde_dh"/>
    <property type="match status" value="1"/>
</dbReference>
<comment type="catalytic activity">
    <reaction evidence="15 16">
        <text>L-aspartate 4-semialdehyde + phosphate + NADP(+) = 4-phospho-L-aspartate + NADPH + H(+)</text>
        <dbReference type="Rhea" id="RHEA:24284"/>
        <dbReference type="ChEBI" id="CHEBI:15378"/>
        <dbReference type="ChEBI" id="CHEBI:43474"/>
        <dbReference type="ChEBI" id="CHEBI:57535"/>
        <dbReference type="ChEBI" id="CHEBI:57783"/>
        <dbReference type="ChEBI" id="CHEBI:58349"/>
        <dbReference type="ChEBI" id="CHEBI:537519"/>
        <dbReference type="EC" id="1.2.1.11"/>
    </reaction>
</comment>
<dbReference type="UniPathway" id="UPA00050">
    <property type="reaction ID" value="UER00463"/>
</dbReference>
<evidence type="ECO:0000256" key="11">
    <source>
        <dbReference type="ARBA" id="ARBA00022915"/>
    </source>
</evidence>
<keyword evidence="20" id="KW-1185">Reference proteome</keyword>
<comment type="pathway">
    <text evidence="3 16">Amino-acid biosynthesis; L-lysine biosynthesis via DAP pathway; (S)-tetrahydrodipicolinate from L-aspartate: step 2/4.</text>
</comment>
<keyword evidence="13 16" id="KW-0457">Lysine biosynthesis</keyword>
<evidence type="ECO:0000256" key="9">
    <source>
        <dbReference type="ARBA" id="ARBA00022697"/>
    </source>
</evidence>
<dbReference type="SUPFAM" id="SSF51735">
    <property type="entry name" value="NAD(P)-binding Rossmann-fold domains"/>
    <property type="match status" value="1"/>
</dbReference>
<comment type="pathway">
    <text evidence="2 16">Amino-acid biosynthesis; L-methionine biosynthesis via de novo pathway; L-homoserine from L-aspartate: step 2/3.</text>
</comment>
<dbReference type="PIRSF" id="PIRSF000148">
    <property type="entry name" value="ASA_dh"/>
    <property type="match status" value="1"/>
</dbReference>